<name>A0ABR9GY71_9BACT</name>
<accession>A0ABR9GY71</accession>
<sequence>MDSKHSKNGKIVVAAGQPAVTIKQCGREIPILPAAGAKMEAANRV</sequence>
<proteinExistence type="predicted"/>
<protein>
    <submittedName>
        <fullName evidence="1">Uncharacterized protein</fullName>
    </submittedName>
</protein>
<organism evidence="1 2">
    <name type="scientific">Desulfomicrobium macestii</name>
    <dbReference type="NCBI Taxonomy" id="90731"/>
    <lineage>
        <taxon>Bacteria</taxon>
        <taxon>Pseudomonadati</taxon>
        <taxon>Thermodesulfobacteriota</taxon>
        <taxon>Desulfovibrionia</taxon>
        <taxon>Desulfovibrionales</taxon>
        <taxon>Desulfomicrobiaceae</taxon>
        <taxon>Desulfomicrobium</taxon>
    </lineage>
</organism>
<dbReference type="Proteomes" id="UP000639010">
    <property type="component" value="Unassembled WGS sequence"/>
</dbReference>
<gene>
    <name evidence="1" type="ORF">H4684_000028</name>
</gene>
<dbReference type="EMBL" id="JADBGG010000001">
    <property type="protein sequence ID" value="MBE1423409.1"/>
    <property type="molecule type" value="Genomic_DNA"/>
</dbReference>
<evidence type="ECO:0000313" key="2">
    <source>
        <dbReference type="Proteomes" id="UP000639010"/>
    </source>
</evidence>
<evidence type="ECO:0000313" key="1">
    <source>
        <dbReference type="EMBL" id="MBE1423409.1"/>
    </source>
</evidence>
<keyword evidence="2" id="KW-1185">Reference proteome</keyword>
<comment type="caution">
    <text evidence="1">The sequence shown here is derived from an EMBL/GenBank/DDBJ whole genome shotgun (WGS) entry which is preliminary data.</text>
</comment>
<dbReference type="RefSeq" id="WP_192622461.1">
    <property type="nucleotide sequence ID" value="NZ_JADBGG010000001.1"/>
</dbReference>
<reference evidence="1 2" key="1">
    <citation type="submission" date="2020-10" db="EMBL/GenBank/DDBJ databases">
        <title>Genomic Encyclopedia of Type Strains, Phase IV (KMG-IV): sequencing the most valuable type-strain genomes for metagenomic binning, comparative biology and taxonomic classification.</title>
        <authorList>
            <person name="Goeker M."/>
        </authorList>
    </citation>
    <scope>NUCLEOTIDE SEQUENCE [LARGE SCALE GENOMIC DNA]</scope>
    <source>
        <strain evidence="1 2">DSM 4194</strain>
    </source>
</reference>